<evidence type="ECO:0000313" key="2">
    <source>
        <dbReference type="Proteomes" id="UP001148737"/>
    </source>
</evidence>
<keyword evidence="2" id="KW-1185">Reference proteome</keyword>
<gene>
    <name evidence="1" type="ORF">NLG97_g4540</name>
</gene>
<comment type="caution">
    <text evidence="1">The sequence shown here is derived from an EMBL/GenBank/DDBJ whole genome shotgun (WGS) entry which is preliminary data.</text>
</comment>
<organism evidence="1 2">
    <name type="scientific">Lecanicillium saksenae</name>
    <dbReference type="NCBI Taxonomy" id="468837"/>
    <lineage>
        <taxon>Eukaryota</taxon>
        <taxon>Fungi</taxon>
        <taxon>Dikarya</taxon>
        <taxon>Ascomycota</taxon>
        <taxon>Pezizomycotina</taxon>
        <taxon>Sordariomycetes</taxon>
        <taxon>Hypocreomycetidae</taxon>
        <taxon>Hypocreales</taxon>
        <taxon>Cordycipitaceae</taxon>
        <taxon>Lecanicillium</taxon>
    </lineage>
</organism>
<sequence>MTCSAPSSSYAAVEQIQIAKPAKIREALDGMENPTLKKTTLKDLSIVLGPELNIGDYDRTPADISGTFFLPCDWPQEALELVPDLWDIYCFSWMLAKDTDNRSSTGTIRDEIRLRVPCRDFYPRPWHPAPYYSYYARFALFAPVESELPHASCFVLDSVMKNQTGRLTQTYFDGKLNMLVMRQSRTLDLSGAEPSQDAWTLLRWIASQPVGETRYMTTEDDDGAVGRDPANLTPGISV</sequence>
<dbReference type="EMBL" id="JANAKD010000455">
    <property type="protein sequence ID" value="KAJ3493743.1"/>
    <property type="molecule type" value="Genomic_DNA"/>
</dbReference>
<accession>A0ACC1QWQ2</accession>
<evidence type="ECO:0000313" key="1">
    <source>
        <dbReference type="EMBL" id="KAJ3493743.1"/>
    </source>
</evidence>
<name>A0ACC1QWQ2_9HYPO</name>
<protein>
    <submittedName>
        <fullName evidence="1">Uncharacterized protein</fullName>
    </submittedName>
</protein>
<dbReference type="Proteomes" id="UP001148737">
    <property type="component" value="Unassembled WGS sequence"/>
</dbReference>
<reference evidence="1" key="1">
    <citation type="submission" date="2022-07" db="EMBL/GenBank/DDBJ databases">
        <title>Genome Sequence of Lecanicillium saksenae.</title>
        <authorList>
            <person name="Buettner E."/>
        </authorList>
    </citation>
    <scope>NUCLEOTIDE SEQUENCE</scope>
    <source>
        <strain evidence="1">VT-O1</strain>
    </source>
</reference>
<proteinExistence type="predicted"/>